<name>A0ABN1G8I1_9HYPH</name>
<keyword evidence="2" id="KW-0812">Transmembrane</keyword>
<dbReference type="RefSeq" id="WP_343805476.1">
    <property type="nucleotide sequence ID" value="NZ_BAAADE010000003.1"/>
</dbReference>
<sequence length="111" mass="12140">MAFTDPASRVNKTHYAGTSSQTLQPAWSIKLRDGKGQAGLKSSKGWSRYERLSLVTVLLLSGVMFAVTAGLHWWNYDLETKSSSTSGSHSSFYKDTDSSEATGEETDQNAE</sequence>
<feature type="compositionally biased region" description="Low complexity" evidence="1">
    <location>
        <begin position="82"/>
        <end position="91"/>
    </location>
</feature>
<feature type="compositionally biased region" description="Acidic residues" evidence="1">
    <location>
        <begin position="102"/>
        <end position="111"/>
    </location>
</feature>
<keyword evidence="4" id="KW-1185">Reference proteome</keyword>
<feature type="region of interest" description="Disordered" evidence="1">
    <location>
        <begin position="1"/>
        <end position="21"/>
    </location>
</feature>
<evidence type="ECO:0000313" key="4">
    <source>
        <dbReference type="Proteomes" id="UP001424441"/>
    </source>
</evidence>
<proteinExistence type="predicted"/>
<keyword evidence="2" id="KW-0472">Membrane</keyword>
<reference evidence="3 4" key="1">
    <citation type="journal article" date="2019" name="Int. J. Syst. Evol. Microbiol.">
        <title>The Global Catalogue of Microorganisms (GCM) 10K type strain sequencing project: providing services to taxonomists for standard genome sequencing and annotation.</title>
        <authorList>
            <consortium name="The Broad Institute Genomics Platform"/>
            <consortium name="The Broad Institute Genome Sequencing Center for Infectious Disease"/>
            <person name="Wu L."/>
            <person name="Ma J."/>
        </authorList>
    </citation>
    <scope>NUCLEOTIDE SEQUENCE [LARGE SCALE GENOMIC DNA]</scope>
    <source>
        <strain evidence="3 4">JCM 15115</strain>
    </source>
</reference>
<feature type="region of interest" description="Disordered" evidence="1">
    <location>
        <begin position="81"/>
        <end position="111"/>
    </location>
</feature>
<keyword evidence="2" id="KW-1133">Transmembrane helix</keyword>
<dbReference type="Proteomes" id="UP001424441">
    <property type="component" value="Unassembled WGS sequence"/>
</dbReference>
<comment type="caution">
    <text evidence="3">The sequence shown here is derived from an EMBL/GenBank/DDBJ whole genome shotgun (WGS) entry which is preliminary data.</text>
</comment>
<organism evidence="3 4">
    <name type="scientific">Paenochrobactrum glaciei</name>
    <dbReference type="NCBI Taxonomy" id="486407"/>
    <lineage>
        <taxon>Bacteria</taxon>
        <taxon>Pseudomonadati</taxon>
        <taxon>Pseudomonadota</taxon>
        <taxon>Alphaproteobacteria</taxon>
        <taxon>Hyphomicrobiales</taxon>
        <taxon>Brucellaceae</taxon>
        <taxon>Paenochrobactrum</taxon>
    </lineage>
</organism>
<accession>A0ABN1G8I1</accession>
<protein>
    <submittedName>
        <fullName evidence="3">Uncharacterized protein</fullName>
    </submittedName>
</protein>
<gene>
    <name evidence="3" type="ORF">GCM10008943_22150</name>
</gene>
<evidence type="ECO:0000256" key="2">
    <source>
        <dbReference type="SAM" id="Phobius"/>
    </source>
</evidence>
<evidence type="ECO:0000313" key="3">
    <source>
        <dbReference type="EMBL" id="GAA0606108.1"/>
    </source>
</evidence>
<dbReference type="EMBL" id="BAAADE010000003">
    <property type="protein sequence ID" value="GAA0606108.1"/>
    <property type="molecule type" value="Genomic_DNA"/>
</dbReference>
<feature type="transmembrane region" description="Helical" evidence="2">
    <location>
        <begin position="52"/>
        <end position="74"/>
    </location>
</feature>
<evidence type="ECO:0000256" key="1">
    <source>
        <dbReference type="SAM" id="MobiDB-lite"/>
    </source>
</evidence>